<dbReference type="Gene3D" id="2.30.40.10">
    <property type="entry name" value="Urease, subunit C, domain 1"/>
    <property type="match status" value="1"/>
</dbReference>
<dbReference type="PANTHER" id="PTHR43668:SF2">
    <property type="entry name" value="ALLANTOINASE"/>
    <property type="match status" value="1"/>
</dbReference>
<name>A0A916RZU1_9HYPH</name>
<dbReference type="Pfam" id="PF01979">
    <property type="entry name" value="Amidohydro_1"/>
    <property type="match status" value="1"/>
</dbReference>
<dbReference type="SUPFAM" id="SSF51556">
    <property type="entry name" value="Metallo-dependent hydrolases"/>
    <property type="match status" value="1"/>
</dbReference>
<dbReference type="InterPro" id="IPR011059">
    <property type="entry name" value="Metal-dep_hydrolase_composite"/>
</dbReference>
<dbReference type="InterPro" id="IPR032466">
    <property type="entry name" value="Metal_Hydrolase"/>
</dbReference>
<dbReference type="AlphaFoldDB" id="A0A916RZU1"/>
<dbReference type="PANTHER" id="PTHR43668">
    <property type="entry name" value="ALLANTOINASE"/>
    <property type="match status" value="1"/>
</dbReference>
<dbReference type="EMBL" id="BMIF01000014">
    <property type="protein sequence ID" value="GGA78460.1"/>
    <property type="molecule type" value="Genomic_DNA"/>
</dbReference>
<proteinExistence type="predicted"/>
<reference evidence="2" key="2">
    <citation type="submission" date="2020-09" db="EMBL/GenBank/DDBJ databases">
        <authorList>
            <person name="Sun Q."/>
            <person name="Zhou Y."/>
        </authorList>
    </citation>
    <scope>NUCLEOTIDE SEQUENCE</scope>
    <source>
        <strain evidence="2">CGMCC 1.15320</strain>
    </source>
</reference>
<dbReference type="Proteomes" id="UP000636264">
    <property type="component" value="Unassembled WGS sequence"/>
</dbReference>
<feature type="domain" description="Amidohydrolase-related" evidence="1">
    <location>
        <begin position="53"/>
        <end position="436"/>
    </location>
</feature>
<protein>
    <submittedName>
        <fullName evidence="2">Dihydroorotase-like protein</fullName>
    </submittedName>
</protein>
<dbReference type="SUPFAM" id="SSF51338">
    <property type="entry name" value="Composite domain of metallo-dependent hydrolases"/>
    <property type="match status" value="1"/>
</dbReference>
<organism evidence="2 3">
    <name type="scientific">Nitratireductor aestuarii</name>
    <dbReference type="NCBI Taxonomy" id="1735103"/>
    <lineage>
        <taxon>Bacteria</taxon>
        <taxon>Pseudomonadati</taxon>
        <taxon>Pseudomonadota</taxon>
        <taxon>Alphaproteobacteria</taxon>
        <taxon>Hyphomicrobiales</taxon>
        <taxon>Phyllobacteriaceae</taxon>
        <taxon>Nitratireductor</taxon>
    </lineage>
</organism>
<reference evidence="2" key="1">
    <citation type="journal article" date="2014" name="Int. J. Syst. Evol. Microbiol.">
        <title>Complete genome sequence of Corynebacterium casei LMG S-19264T (=DSM 44701T), isolated from a smear-ripened cheese.</title>
        <authorList>
            <consortium name="US DOE Joint Genome Institute (JGI-PGF)"/>
            <person name="Walter F."/>
            <person name="Albersmeier A."/>
            <person name="Kalinowski J."/>
            <person name="Ruckert C."/>
        </authorList>
    </citation>
    <scope>NUCLEOTIDE SEQUENCE</scope>
    <source>
        <strain evidence="2">CGMCC 1.15320</strain>
    </source>
</reference>
<dbReference type="GO" id="GO:0005737">
    <property type="term" value="C:cytoplasm"/>
    <property type="evidence" value="ECO:0007669"/>
    <property type="project" value="TreeGrafter"/>
</dbReference>
<accession>A0A916RZU1</accession>
<evidence type="ECO:0000259" key="1">
    <source>
        <dbReference type="Pfam" id="PF01979"/>
    </source>
</evidence>
<evidence type="ECO:0000313" key="2">
    <source>
        <dbReference type="EMBL" id="GGA78460.1"/>
    </source>
</evidence>
<dbReference type="RefSeq" id="WP_188722470.1">
    <property type="nucleotide sequence ID" value="NZ_BMIF01000014.1"/>
</dbReference>
<dbReference type="GO" id="GO:0004038">
    <property type="term" value="F:allantoinase activity"/>
    <property type="evidence" value="ECO:0007669"/>
    <property type="project" value="TreeGrafter"/>
</dbReference>
<dbReference type="Gene3D" id="3.20.20.140">
    <property type="entry name" value="Metal-dependent hydrolases"/>
    <property type="match status" value="1"/>
</dbReference>
<dbReference type="InterPro" id="IPR050138">
    <property type="entry name" value="DHOase/Allantoinase_Hydrolase"/>
</dbReference>
<sequence>MASKKLIISGGQVVRPTGVEVLDIVIEDGSIADLVPPNSVTADIERFDASGLTILPGAIDAHIHLGHAKDIARPREPSDAETETAAAARGGVTTVISYVMSSKPHEDDFKDILSVTKAGARTDFGFHFVIATKAQLQAVPRYINEFGVPTAKLFMNIRGSEGDRLGLPPIDDGFTFALLEQLAAHGGMLCPHPENMEIAWLLADRIKSSGRADLSAWNDARPGFIEAEAIRRIAYLAQVAGAPVYCVHTSSQPALEQALKARDEGINIHIETCNHYLTHDVEAPIGVVGKINPPLRKAADREALWAALANGEIDTLASDHIHRSIESKAGDIWTASPGCPGLDTFLQVPLSEGHHKRGIPLQRIAELTAEKPAKLMGLARKGRIAKGMDADLAFVNLQATETIGKESIQSDCGYSIYEGYDLKGTIDHTMVRGRFVWKDRAIVSDSAGHGEYQFRKL</sequence>
<dbReference type="GO" id="GO:0006145">
    <property type="term" value="P:purine nucleobase catabolic process"/>
    <property type="evidence" value="ECO:0007669"/>
    <property type="project" value="TreeGrafter"/>
</dbReference>
<dbReference type="InterPro" id="IPR006680">
    <property type="entry name" value="Amidohydro-rel"/>
</dbReference>
<keyword evidence="3" id="KW-1185">Reference proteome</keyword>
<evidence type="ECO:0000313" key="3">
    <source>
        <dbReference type="Proteomes" id="UP000636264"/>
    </source>
</evidence>
<gene>
    <name evidence="2" type="ORF">GCM10011385_35760</name>
</gene>
<comment type="caution">
    <text evidence="2">The sequence shown here is derived from an EMBL/GenBank/DDBJ whole genome shotgun (WGS) entry which is preliminary data.</text>
</comment>